<evidence type="ECO:0000313" key="2">
    <source>
        <dbReference type="EMBL" id="GGG14038.1"/>
    </source>
</evidence>
<feature type="transmembrane region" description="Helical" evidence="1">
    <location>
        <begin position="34"/>
        <end position="55"/>
    </location>
</feature>
<sequence length="70" mass="7627">MIHPSITPTASSWNVIAIAQNPIKLNNPISVSRVILLSLSIGIASLTGTFCATYITPKQNENIQLFFVTR</sequence>
<keyword evidence="1" id="KW-1133">Transmembrane helix</keyword>
<accession>A0A917FYC2</accession>
<organism evidence="2 3">
    <name type="scientific">Paenibacillus abyssi</name>
    <dbReference type="NCBI Taxonomy" id="1340531"/>
    <lineage>
        <taxon>Bacteria</taxon>
        <taxon>Bacillati</taxon>
        <taxon>Bacillota</taxon>
        <taxon>Bacilli</taxon>
        <taxon>Bacillales</taxon>
        <taxon>Paenibacillaceae</taxon>
        <taxon>Paenibacillus</taxon>
    </lineage>
</organism>
<reference evidence="2" key="1">
    <citation type="journal article" date="2014" name="Int. J. Syst. Evol. Microbiol.">
        <title>Complete genome sequence of Corynebacterium casei LMG S-19264T (=DSM 44701T), isolated from a smear-ripened cheese.</title>
        <authorList>
            <consortium name="US DOE Joint Genome Institute (JGI-PGF)"/>
            <person name="Walter F."/>
            <person name="Albersmeier A."/>
            <person name="Kalinowski J."/>
            <person name="Ruckert C."/>
        </authorList>
    </citation>
    <scope>NUCLEOTIDE SEQUENCE</scope>
    <source>
        <strain evidence="2">CGMCC 1.12987</strain>
    </source>
</reference>
<proteinExistence type="predicted"/>
<gene>
    <name evidence="2" type="ORF">GCM10010916_33680</name>
</gene>
<dbReference type="Proteomes" id="UP000644756">
    <property type="component" value="Unassembled WGS sequence"/>
</dbReference>
<name>A0A917FYC2_9BACL</name>
<dbReference type="AlphaFoldDB" id="A0A917FYC2"/>
<comment type="caution">
    <text evidence="2">The sequence shown here is derived from an EMBL/GenBank/DDBJ whole genome shotgun (WGS) entry which is preliminary data.</text>
</comment>
<keyword evidence="1" id="KW-0812">Transmembrane</keyword>
<protein>
    <submittedName>
        <fullName evidence="2">Uncharacterized protein</fullName>
    </submittedName>
</protein>
<keyword evidence="1" id="KW-0472">Membrane</keyword>
<evidence type="ECO:0000256" key="1">
    <source>
        <dbReference type="SAM" id="Phobius"/>
    </source>
</evidence>
<keyword evidence="3" id="KW-1185">Reference proteome</keyword>
<reference evidence="2" key="2">
    <citation type="submission" date="2020-09" db="EMBL/GenBank/DDBJ databases">
        <authorList>
            <person name="Sun Q."/>
            <person name="Zhou Y."/>
        </authorList>
    </citation>
    <scope>NUCLEOTIDE SEQUENCE</scope>
    <source>
        <strain evidence="2">CGMCC 1.12987</strain>
    </source>
</reference>
<dbReference type="EMBL" id="BMGR01000011">
    <property type="protein sequence ID" value="GGG14038.1"/>
    <property type="molecule type" value="Genomic_DNA"/>
</dbReference>
<evidence type="ECO:0000313" key="3">
    <source>
        <dbReference type="Proteomes" id="UP000644756"/>
    </source>
</evidence>